<dbReference type="Proteomes" id="UP000034921">
    <property type="component" value="Unassembled WGS sequence"/>
</dbReference>
<dbReference type="Gene3D" id="3.90.550.10">
    <property type="entry name" value="Spore Coat Polysaccharide Biosynthesis Protein SpsA, Chain A"/>
    <property type="match status" value="1"/>
</dbReference>
<dbReference type="AlphaFoldDB" id="A0A0F8GK13"/>
<evidence type="ECO:0000313" key="12">
    <source>
        <dbReference type="Proteomes" id="UP000034243"/>
    </source>
</evidence>
<dbReference type="EMBL" id="JJPF01000077">
    <property type="protein sequence ID" value="KKG42731.1"/>
    <property type="molecule type" value="Genomic_DNA"/>
</dbReference>
<dbReference type="CDD" id="cd00761">
    <property type="entry name" value="Glyco_tranf_GTA_type"/>
    <property type="match status" value="1"/>
</dbReference>
<dbReference type="EMBL" id="JJQE01000020">
    <property type="protein sequence ID" value="KKH32141.1"/>
    <property type="molecule type" value="Genomic_DNA"/>
</dbReference>
<evidence type="ECO:0000313" key="14">
    <source>
        <dbReference type="Proteomes" id="UP000034667"/>
    </source>
</evidence>
<evidence type="ECO:0000259" key="1">
    <source>
        <dbReference type="Pfam" id="PF00535"/>
    </source>
</evidence>
<dbReference type="EMBL" id="JJPG01000040">
    <property type="protein sequence ID" value="KKG54504.1"/>
    <property type="molecule type" value="Genomic_DNA"/>
</dbReference>
<evidence type="ECO:0000313" key="11">
    <source>
        <dbReference type="Proteomes" id="UP000034195"/>
    </source>
</evidence>
<evidence type="ECO:0000313" key="7">
    <source>
        <dbReference type="EMBL" id="KKG54504.1"/>
    </source>
</evidence>
<organism evidence="3 13">
    <name type="scientific">Methanosarcina mazei</name>
    <name type="common">Methanosarcina frisia</name>
    <dbReference type="NCBI Taxonomy" id="2209"/>
    <lineage>
        <taxon>Archaea</taxon>
        <taxon>Methanobacteriati</taxon>
        <taxon>Methanobacteriota</taxon>
        <taxon>Stenosarchaea group</taxon>
        <taxon>Methanomicrobia</taxon>
        <taxon>Methanosarcinales</taxon>
        <taxon>Methanosarcinaceae</taxon>
        <taxon>Methanosarcina</taxon>
    </lineage>
</organism>
<dbReference type="Proteomes" id="UP000034151">
    <property type="component" value="Unassembled WGS sequence"/>
</dbReference>
<dbReference type="PATRIC" id="fig|2209.39.peg.535"/>
<dbReference type="EMBL" id="JJPD01000133">
    <property type="protein sequence ID" value="KKG39508.1"/>
    <property type="molecule type" value="Genomic_DNA"/>
</dbReference>
<dbReference type="PANTHER" id="PTHR43685:SF11">
    <property type="entry name" value="GLYCOSYLTRANSFERASE TAGX-RELATED"/>
    <property type="match status" value="1"/>
</dbReference>
<dbReference type="InterPro" id="IPR029044">
    <property type="entry name" value="Nucleotide-diphossugar_trans"/>
</dbReference>
<dbReference type="Proteomes" id="UP000033878">
    <property type="component" value="Unassembled WGS sequence"/>
</dbReference>
<dbReference type="EMBL" id="JJPB01000029">
    <property type="protein sequence ID" value="KKG34135.1"/>
    <property type="molecule type" value="Genomic_DNA"/>
</dbReference>
<dbReference type="PANTHER" id="PTHR43685">
    <property type="entry name" value="GLYCOSYLTRANSFERASE"/>
    <property type="match status" value="1"/>
</dbReference>
<evidence type="ECO:0000313" key="6">
    <source>
        <dbReference type="EMBL" id="KKG50854.1"/>
    </source>
</evidence>
<dbReference type="Pfam" id="PF00535">
    <property type="entry name" value="Glycos_transf_2"/>
    <property type="match status" value="1"/>
</dbReference>
<dbReference type="Proteomes" id="UP000034195">
    <property type="component" value="Unassembled WGS sequence"/>
</dbReference>
<dbReference type="EMBL" id="JJPH01000096">
    <property type="protein sequence ID" value="KKG50854.1"/>
    <property type="molecule type" value="Genomic_DNA"/>
</dbReference>
<protein>
    <recommendedName>
        <fullName evidence="1">Glycosyltransferase 2-like domain-containing protein</fullName>
    </recommendedName>
</protein>
<reference evidence="9 10" key="1">
    <citation type="journal article" date="2015" name="ISME J.">
        <title>Genomic and phenotypic differentiation among Methanosarcina mazei populations from Columbia River sediment.</title>
        <authorList>
            <person name="Youngblut N.D."/>
            <person name="Wirth J.S."/>
            <person name="Henriksen J.R."/>
            <person name="Smith M."/>
            <person name="Simon H."/>
            <person name="Metcalf W.W."/>
            <person name="Whitaker R.J."/>
        </authorList>
    </citation>
    <scope>NUCLEOTIDE SEQUENCE [LARGE SCALE GENOMIC DNA]</scope>
    <source>
        <strain evidence="8 15">1.F.M.0.5</strain>
        <strain evidence="2 9">3.F.A.1A.3</strain>
        <strain evidence="3 13">3.F.A.2.12</strain>
        <strain evidence="5 14">3.F.A.2.3</strain>
        <strain evidence="4 10">3.F.A.2.5</strain>
        <strain evidence="7 11">3.F.A.2.6</strain>
        <strain evidence="6 12">3.F.A.2.7</strain>
    </source>
</reference>
<evidence type="ECO:0000313" key="5">
    <source>
        <dbReference type="EMBL" id="KKG43493.1"/>
    </source>
</evidence>
<accession>A0A0F8GK13</accession>
<dbReference type="Proteomes" id="UP000034667">
    <property type="component" value="Unassembled WGS sequence"/>
</dbReference>
<dbReference type="InterPro" id="IPR001173">
    <property type="entry name" value="Glyco_trans_2-like"/>
</dbReference>
<gene>
    <name evidence="3" type="ORF">DU35_02685</name>
    <name evidence="6" type="ORF">DU36_00555</name>
    <name evidence="7" type="ORF">DU38_18435</name>
    <name evidence="4" type="ORF">DU39_02185</name>
    <name evidence="5" type="ORF">DU41_02410</name>
    <name evidence="2" type="ORF">DU49_18965</name>
    <name evidence="8" type="ORF">DU60_18970</name>
</gene>
<dbReference type="EMBL" id="JJPE01000095">
    <property type="protein sequence ID" value="KKG43493.1"/>
    <property type="molecule type" value="Genomic_DNA"/>
</dbReference>
<dbReference type="Proteomes" id="UP000034243">
    <property type="component" value="Unassembled WGS sequence"/>
</dbReference>
<evidence type="ECO:0000313" key="13">
    <source>
        <dbReference type="Proteomes" id="UP000034577"/>
    </source>
</evidence>
<comment type="caution">
    <text evidence="3">The sequence shown here is derived from an EMBL/GenBank/DDBJ whole genome shotgun (WGS) entry which is preliminary data.</text>
</comment>
<evidence type="ECO:0000313" key="15">
    <source>
        <dbReference type="Proteomes" id="UP000034921"/>
    </source>
</evidence>
<evidence type="ECO:0000313" key="2">
    <source>
        <dbReference type="EMBL" id="KKG34135.1"/>
    </source>
</evidence>
<evidence type="ECO:0000313" key="8">
    <source>
        <dbReference type="EMBL" id="KKH32141.1"/>
    </source>
</evidence>
<feature type="domain" description="Glycosyltransferase 2-like" evidence="1">
    <location>
        <begin position="7"/>
        <end position="129"/>
    </location>
</feature>
<sequence>MKMPLVSVVIPLYNKESHIKRAIDSILDQRVQNFEIVVVDDGSTDKSAKVVKNFTDPRIRLIQQENAGVSAARNKGIEEAKSDLIAFLDADDEWMPNFLEIIMNLKQKYPKAGIYATAYSWSNLNKIIIPKHEGIPSTPWEGIIENYFSIVSKRSLPISASSVVISKKILFEVGMFQPGLWKGEDQDVWGKIALKYPVAYNNTVGSIYYLDATNRACRRKKLVPEIPFMKIAKSQIKNKNIDQNKIKDLNIYIENLEFELAYYNLLSGNYVQSIKLVRNCSLRYIAYNLLWYSRRFIQKRFIKF</sequence>
<dbReference type="InterPro" id="IPR050834">
    <property type="entry name" value="Glycosyltransf_2"/>
</dbReference>
<evidence type="ECO:0000313" key="4">
    <source>
        <dbReference type="EMBL" id="KKG42731.1"/>
    </source>
</evidence>
<name>A0A0F8GK13_METMZ</name>
<dbReference type="SUPFAM" id="SSF53448">
    <property type="entry name" value="Nucleotide-diphospho-sugar transferases"/>
    <property type="match status" value="1"/>
</dbReference>
<dbReference type="Proteomes" id="UP000034577">
    <property type="component" value="Unassembled WGS sequence"/>
</dbReference>
<evidence type="ECO:0000313" key="3">
    <source>
        <dbReference type="EMBL" id="KKG39508.1"/>
    </source>
</evidence>
<evidence type="ECO:0000313" key="10">
    <source>
        <dbReference type="Proteomes" id="UP000034151"/>
    </source>
</evidence>
<proteinExistence type="predicted"/>
<evidence type="ECO:0000313" key="9">
    <source>
        <dbReference type="Proteomes" id="UP000033878"/>
    </source>
</evidence>